<protein>
    <submittedName>
        <fullName evidence="1">Uncharacterized protein</fullName>
    </submittedName>
</protein>
<dbReference type="EMBL" id="CP017827">
    <property type="protein sequence ID" value="APA15252.1"/>
    <property type="molecule type" value="Genomic_DNA"/>
</dbReference>
<dbReference type="KEGG" id="ssl:SS1G_08879"/>
<dbReference type="Proteomes" id="UP000177798">
    <property type="component" value="Chromosome 14"/>
</dbReference>
<gene>
    <name evidence="1" type="ORF">sscle_14g100220</name>
</gene>
<name>A0A1D9QKC0_SCLS1</name>
<organism evidence="1 2">
    <name type="scientific">Sclerotinia sclerotiorum (strain ATCC 18683 / 1980 / Ss-1)</name>
    <name type="common">White mold</name>
    <name type="synonym">Whetzelinia sclerotiorum</name>
    <dbReference type="NCBI Taxonomy" id="665079"/>
    <lineage>
        <taxon>Eukaryota</taxon>
        <taxon>Fungi</taxon>
        <taxon>Dikarya</taxon>
        <taxon>Ascomycota</taxon>
        <taxon>Pezizomycotina</taxon>
        <taxon>Leotiomycetes</taxon>
        <taxon>Helotiales</taxon>
        <taxon>Sclerotiniaceae</taxon>
        <taxon>Sclerotinia</taxon>
    </lineage>
</organism>
<accession>A0A1D9QKC0</accession>
<dbReference type="RefSeq" id="XP_001590115.1">
    <property type="nucleotide sequence ID" value="XM_001590065.1"/>
</dbReference>
<evidence type="ECO:0000313" key="1">
    <source>
        <dbReference type="EMBL" id="APA15252.1"/>
    </source>
</evidence>
<dbReference type="OrthoDB" id="10342045at2759"/>
<dbReference type="VEuPathDB" id="FungiDB:sscle_14g100220"/>
<reference evidence="2" key="1">
    <citation type="journal article" date="2017" name="Genome Biol. Evol.">
        <title>The complete genome sequence of the phytopathogenic fungus Sclerotinia sclerotiorum reveals insights into the genome architecture of broad host range pathogens.</title>
        <authorList>
            <person name="Derbyshire M."/>
            <person name="Denton-Giles M."/>
            <person name="Hegedus D."/>
            <person name="Seifbarghy S."/>
            <person name="Rollins J."/>
            <person name="van Kan J."/>
            <person name="Seidl M.F."/>
            <person name="Faino L."/>
            <person name="Mbengue M."/>
            <person name="Navaud O."/>
            <person name="Raffaele S."/>
            <person name="Hammond-Kosack K."/>
            <person name="Heard S."/>
            <person name="Oliver R."/>
        </authorList>
    </citation>
    <scope>NUCLEOTIDE SEQUENCE [LARGE SCALE GENOMIC DNA]</scope>
    <source>
        <strain evidence="2">ATCC 18683 / 1980 / Ss-1</strain>
    </source>
</reference>
<dbReference type="AlphaFoldDB" id="A0A1D9QKC0"/>
<sequence>MEAQEPKGYGHGQEQNMVLVLTKHNGAKDLGNFVADKKSSAPVCAKASISWIYILHQGTDGKLYEHNALCLAKLEPDIT</sequence>
<proteinExistence type="predicted"/>
<evidence type="ECO:0000313" key="2">
    <source>
        <dbReference type="Proteomes" id="UP000177798"/>
    </source>
</evidence>